<evidence type="ECO:0000313" key="4">
    <source>
        <dbReference type="Proteomes" id="UP000663720"/>
    </source>
</evidence>
<protein>
    <submittedName>
        <fullName evidence="3">DUF4209</fullName>
    </submittedName>
</protein>
<name>A0A975BDF2_9BACT</name>
<organism evidence="3 4">
    <name type="scientific">Desulfonema limicola</name>
    <dbReference type="NCBI Taxonomy" id="45656"/>
    <lineage>
        <taxon>Bacteria</taxon>
        <taxon>Pseudomonadati</taxon>
        <taxon>Thermodesulfobacteriota</taxon>
        <taxon>Desulfobacteria</taxon>
        <taxon>Desulfobacterales</taxon>
        <taxon>Desulfococcaceae</taxon>
        <taxon>Desulfonema</taxon>
    </lineage>
</organism>
<evidence type="ECO:0000313" key="3">
    <source>
        <dbReference type="EMBL" id="QTA83139.1"/>
    </source>
</evidence>
<dbReference type="Pfam" id="PF24098">
    <property type="entry name" value="DUF7380"/>
    <property type="match status" value="1"/>
</dbReference>
<dbReference type="Pfam" id="PF13910">
    <property type="entry name" value="DUF4209"/>
    <property type="match status" value="1"/>
</dbReference>
<dbReference type="Proteomes" id="UP000663720">
    <property type="component" value="Chromosome"/>
</dbReference>
<dbReference type="InterPro" id="IPR025209">
    <property type="entry name" value="DUF4209"/>
</dbReference>
<reference evidence="3" key="1">
    <citation type="journal article" date="2021" name="Microb. Physiol.">
        <title>Proteogenomic Insights into the Physiology of Marine, Sulfate-Reducing, Filamentous Desulfonema limicola and Desulfonema magnum.</title>
        <authorList>
            <person name="Schnaars V."/>
            <person name="Wohlbrand L."/>
            <person name="Scheve S."/>
            <person name="Hinrichs C."/>
            <person name="Reinhardt R."/>
            <person name="Rabus R."/>
        </authorList>
    </citation>
    <scope>NUCLEOTIDE SEQUENCE</scope>
    <source>
        <strain evidence="3">5ac10</strain>
    </source>
</reference>
<evidence type="ECO:0000259" key="2">
    <source>
        <dbReference type="Pfam" id="PF24098"/>
    </source>
</evidence>
<sequence>MEQNDTILKTEDFDQINFDDIFENADKRECMYYRSIFFQKAKENEGVGNSKFHLAFNLLSVITGLHLDIDSVIHPFKPKELIDSISEDQFELLSDLSSKINDPELRARIADIIWIVKKDYRFSELAIKSYLESATNLEDPDFWPPCADRISRAVQLCRQLGKKNKCFSDVFQHIEEVLKRCNGEDPKFLSHRMMTLLLDNKQGDPSIYSNLSEKLAIGAENRKDFFIAKDYWDISARWFARSNNQEKQKAAQINAAETFIKEAEESIANENPSYMKASWFLQRSIDAYRTIGGMQEKVKEIQAKLIEYQSKSVDEMKVISTELDLSEVTEKCISMVKGKKLLDALVNLSIIQPPPTVDKVSKQAEKNLNTSLVELLAASVVVNEKGMVTARKASMHSDEQDEKELAIRQEMHRYADINRSLIVSAAILPAIEEIKKEHNIREYDFISLLTNNPFVPKGREFIFAKGLHAGFSGDFLISTHLLIPQVENSIRYVLQQAGKITSMIDSSGIQDEYLLHKIIYEPEMKDVFGKDITFDLQGLLVDRFGSNLRNLMAHGLMSHDSFYSHAPIYFWWLTLRFCILSILKKKDDEGTENTSSEET</sequence>
<dbReference type="EMBL" id="CP061799">
    <property type="protein sequence ID" value="QTA83139.1"/>
    <property type="molecule type" value="Genomic_DNA"/>
</dbReference>
<proteinExistence type="predicted"/>
<dbReference type="KEGG" id="dli:dnl_55330"/>
<accession>A0A975BDF2</accession>
<dbReference type="RefSeq" id="WP_207688970.1">
    <property type="nucleotide sequence ID" value="NZ_CP061799.1"/>
</dbReference>
<evidence type="ECO:0000259" key="1">
    <source>
        <dbReference type="Pfam" id="PF13910"/>
    </source>
</evidence>
<dbReference type="AlphaFoldDB" id="A0A975BDF2"/>
<feature type="domain" description="DUF4209" evidence="1">
    <location>
        <begin position="486"/>
        <end position="575"/>
    </location>
</feature>
<gene>
    <name evidence="3" type="ORF">dnl_55330</name>
</gene>
<keyword evidence="4" id="KW-1185">Reference proteome</keyword>
<feature type="domain" description="DUF7380" evidence="2">
    <location>
        <begin position="4"/>
        <end position="166"/>
    </location>
</feature>
<dbReference type="InterPro" id="IPR055804">
    <property type="entry name" value="DUF7380"/>
</dbReference>